<evidence type="ECO:0000313" key="3">
    <source>
        <dbReference type="Proteomes" id="UP000018542"/>
    </source>
</evidence>
<organism evidence="2 3">
    <name type="scientific">Hyphomicrobium nitrativorans NL23</name>
    <dbReference type="NCBI Taxonomy" id="1029756"/>
    <lineage>
        <taxon>Bacteria</taxon>
        <taxon>Pseudomonadati</taxon>
        <taxon>Pseudomonadota</taxon>
        <taxon>Alphaproteobacteria</taxon>
        <taxon>Hyphomicrobiales</taxon>
        <taxon>Hyphomicrobiaceae</taxon>
        <taxon>Hyphomicrobium</taxon>
    </lineage>
</organism>
<reference evidence="2 3" key="1">
    <citation type="journal article" date="2014" name="Genome Announc.">
        <title>Complete Genome Sequence of Hyphomicrobium nitrativorans Strain NL23, a Denitrifying Bacterium Isolated from Biofilm of a Methanol-Fed Denitrification System Treating Seawater at the Montreal Biodome.</title>
        <authorList>
            <person name="Martineau C."/>
            <person name="Villeneuve C."/>
            <person name="Mauffrey F."/>
            <person name="Villemur R."/>
        </authorList>
    </citation>
    <scope>NUCLEOTIDE SEQUENCE [LARGE SCALE GENOMIC DNA]</scope>
    <source>
        <strain evidence="2">NL23</strain>
    </source>
</reference>
<protein>
    <submittedName>
        <fullName evidence="2">Uncharacterized protein</fullName>
    </submittedName>
</protein>
<dbReference type="PATRIC" id="fig|1029756.8.peg.2063"/>
<feature type="compositionally biased region" description="Basic and acidic residues" evidence="1">
    <location>
        <begin position="7"/>
        <end position="17"/>
    </location>
</feature>
<gene>
    <name evidence="2" type="ORF">W911_09910</name>
</gene>
<feature type="region of interest" description="Disordered" evidence="1">
    <location>
        <begin position="1"/>
        <end position="30"/>
    </location>
</feature>
<sequence>MIGSRRSTPEKGGHEIRSLSPPAKTPAPLVPHGYPLAPIKEITRAFSNPMESDRTLYLFDEADDSRFALIASEAIMVWISRLFAPRVDAQAMQR</sequence>
<proteinExistence type="predicted"/>
<evidence type="ECO:0000313" key="2">
    <source>
        <dbReference type="EMBL" id="AHB50174.1"/>
    </source>
</evidence>
<dbReference type="Proteomes" id="UP000018542">
    <property type="component" value="Chromosome"/>
</dbReference>
<dbReference type="KEGG" id="hni:W911_09910"/>
<accession>V5SJN2</accession>
<keyword evidence="3" id="KW-1185">Reference proteome</keyword>
<name>V5SJN2_9HYPH</name>
<dbReference type="RefSeq" id="WP_023787343.1">
    <property type="nucleotide sequence ID" value="NC_022997.1"/>
</dbReference>
<evidence type="ECO:0000256" key="1">
    <source>
        <dbReference type="SAM" id="MobiDB-lite"/>
    </source>
</evidence>
<dbReference type="EMBL" id="CP006912">
    <property type="protein sequence ID" value="AHB50174.1"/>
    <property type="molecule type" value="Genomic_DNA"/>
</dbReference>
<dbReference type="HOGENOM" id="CLU_2382222_0_0_5"/>
<dbReference type="AlphaFoldDB" id="V5SJN2"/>
<dbReference type="STRING" id="1029756.W911_09910"/>